<reference evidence="1" key="1">
    <citation type="submission" date="2023-03" db="EMBL/GenBank/DDBJ databases">
        <title>Massive genome expansion in bonnet fungi (Mycena s.s.) driven by repeated elements and novel gene families across ecological guilds.</title>
        <authorList>
            <consortium name="Lawrence Berkeley National Laboratory"/>
            <person name="Harder C.B."/>
            <person name="Miyauchi S."/>
            <person name="Viragh M."/>
            <person name="Kuo A."/>
            <person name="Thoen E."/>
            <person name="Andreopoulos B."/>
            <person name="Lu D."/>
            <person name="Skrede I."/>
            <person name="Drula E."/>
            <person name="Henrissat B."/>
            <person name="Morin E."/>
            <person name="Kohler A."/>
            <person name="Barry K."/>
            <person name="LaButti K."/>
            <person name="Morin E."/>
            <person name="Salamov A."/>
            <person name="Lipzen A."/>
            <person name="Mereny Z."/>
            <person name="Hegedus B."/>
            <person name="Baldrian P."/>
            <person name="Stursova M."/>
            <person name="Weitz H."/>
            <person name="Taylor A."/>
            <person name="Grigoriev I.V."/>
            <person name="Nagy L.G."/>
            <person name="Martin F."/>
            <person name="Kauserud H."/>
        </authorList>
    </citation>
    <scope>NUCLEOTIDE SEQUENCE</scope>
    <source>
        <strain evidence="1">CBHHK067</strain>
    </source>
</reference>
<accession>A0AAD7C6A3</accession>
<sequence>MSTPSPHLTSLDDARTSVSHLLTRASSYPCSAATPAFSRLAQSSSTFQLALDALLPVLDPPTPSGVTDRILVAFILFSLYAPHPISINPFKSVLFVTFIKEREKALAVAGSGSVAPNETLVWVLWKILRGDGDEIGPYCPSELARSSLPPDCKVTELILDDKPYLDDAVTSYEAPAPEQRRVESDRIFTKEEDERNEAIAHAMRLLLSARTRVLSLAEQRNLTPLLPALAASQLVTPPDLAPLAAHNPALAHPLFAALLAGPAPASARYIAALASLPPTLPTFDVLGRLLRDPAVAALVRTAVIGRFISASIDWLDRAEREEREGLVSDDRFAQGLQHLCRFYASLIKHGLIDPASADDSAAMAHFSLRHARFEEANVLYRVLAGGRGDLA</sequence>
<proteinExistence type="predicted"/>
<dbReference type="InterPro" id="IPR019312">
    <property type="entry name" value="CNOT11"/>
</dbReference>
<evidence type="ECO:0008006" key="3">
    <source>
        <dbReference type="Google" id="ProtNLM"/>
    </source>
</evidence>
<dbReference type="AlphaFoldDB" id="A0AAD7C6A3"/>
<dbReference type="Proteomes" id="UP001221757">
    <property type="component" value="Unassembled WGS sequence"/>
</dbReference>
<evidence type="ECO:0000313" key="2">
    <source>
        <dbReference type="Proteomes" id="UP001221757"/>
    </source>
</evidence>
<evidence type="ECO:0000313" key="1">
    <source>
        <dbReference type="EMBL" id="KAJ7639901.1"/>
    </source>
</evidence>
<organism evidence="1 2">
    <name type="scientific">Mycena rosella</name>
    <name type="common">Pink bonnet</name>
    <name type="synonym">Agaricus rosellus</name>
    <dbReference type="NCBI Taxonomy" id="1033263"/>
    <lineage>
        <taxon>Eukaryota</taxon>
        <taxon>Fungi</taxon>
        <taxon>Dikarya</taxon>
        <taxon>Basidiomycota</taxon>
        <taxon>Agaricomycotina</taxon>
        <taxon>Agaricomycetes</taxon>
        <taxon>Agaricomycetidae</taxon>
        <taxon>Agaricales</taxon>
        <taxon>Marasmiineae</taxon>
        <taxon>Mycenaceae</taxon>
        <taxon>Mycena</taxon>
    </lineage>
</organism>
<name>A0AAD7C6A3_MYCRO</name>
<protein>
    <recommendedName>
        <fullName evidence="3">CCR4-NOT transcription complex subunit 11</fullName>
    </recommendedName>
</protein>
<gene>
    <name evidence="1" type="ORF">B0H17DRAFT_1216761</name>
</gene>
<dbReference type="GO" id="GO:0030014">
    <property type="term" value="C:CCR4-NOT complex"/>
    <property type="evidence" value="ECO:0007669"/>
    <property type="project" value="InterPro"/>
</dbReference>
<keyword evidence="2" id="KW-1185">Reference proteome</keyword>
<dbReference type="Pfam" id="PF10155">
    <property type="entry name" value="CNOT11"/>
    <property type="match status" value="1"/>
</dbReference>
<comment type="caution">
    <text evidence="1">The sequence shown here is derived from an EMBL/GenBank/DDBJ whole genome shotgun (WGS) entry which is preliminary data.</text>
</comment>
<dbReference type="EMBL" id="JARKIE010000438">
    <property type="protein sequence ID" value="KAJ7639901.1"/>
    <property type="molecule type" value="Genomic_DNA"/>
</dbReference>